<name>Q16UD2_AEDAE</name>
<dbReference type="STRING" id="7159.Q16UD2"/>
<dbReference type="eggNOG" id="ENOG502TD4Z">
    <property type="taxonomic scope" value="Eukaryota"/>
</dbReference>
<dbReference type="AlphaFoldDB" id="Q16UD2"/>
<sequence length="141" mass="15832">MENDLNLTNRPNNNYINDIATSVSVENMVRFGKKESAERRQLLASMNSMHYNSAKQIDNAAFQHVRDNVEDLSEKSEANETDLVFLQGILQNPAVTQMIKGNLSTCRKASVYNTLALALSRFQSEPPLHSGQKLIKSGEEF</sequence>
<protein>
    <submittedName>
        <fullName evidence="1">AAEL009941-PA</fullName>
    </submittedName>
</protein>
<reference evidence="1" key="2">
    <citation type="journal article" date="2007" name="Science">
        <title>Genome sequence of Aedes aegypti, a major arbovirus vector.</title>
        <authorList>
            <person name="Nene V."/>
            <person name="Wortman J.R."/>
            <person name="Lawson D."/>
            <person name="Haas B."/>
            <person name="Kodira C."/>
            <person name="Tu Z.J."/>
            <person name="Loftus B."/>
            <person name="Xi Z."/>
            <person name="Megy K."/>
            <person name="Grabherr M."/>
            <person name="Ren Q."/>
            <person name="Zdobnov E.M."/>
            <person name="Lobo N.F."/>
            <person name="Campbell K.S."/>
            <person name="Brown S.E."/>
            <person name="Bonaldo M.F."/>
            <person name="Zhu J."/>
            <person name="Sinkins S.P."/>
            <person name="Hogenkamp D.G."/>
            <person name="Amedeo P."/>
            <person name="Arensburger P."/>
            <person name="Atkinson P.W."/>
            <person name="Bidwell S."/>
            <person name="Biedler J."/>
            <person name="Birney E."/>
            <person name="Bruggner R.V."/>
            <person name="Costas J."/>
            <person name="Coy M.R."/>
            <person name="Crabtree J."/>
            <person name="Crawford M."/>
            <person name="Debruyn B."/>
            <person name="Decaprio D."/>
            <person name="Eiglmeier K."/>
            <person name="Eisenstadt E."/>
            <person name="El-Dorry H."/>
            <person name="Gelbart W.M."/>
            <person name="Gomes S.L."/>
            <person name="Hammond M."/>
            <person name="Hannick L.I."/>
            <person name="Hogan J.R."/>
            <person name="Holmes M.H."/>
            <person name="Jaffe D."/>
            <person name="Johnston J.S."/>
            <person name="Kennedy R.C."/>
            <person name="Koo H."/>
            <person name="Kravitz S."/>
            <person name="Kriventseva E.V."/>
            <person name="Kulp D."/>
            <person name="Labutti K."/>
            <person name="Lee E."/>
            <person name="Li S."/>
            <person name="Lovin D.D."/>
            <person name="Mao C."/>
            <person name="Mauceli E."/>
            <person name="Menck C.F."/>
            <person name="Miller J.R."/>
            <person name="Montgomery P."/>
            <person name="Mori A."/>
            <person name="Nascimento A.L."/>
            <person name="Naveira H.F."/>
            <person name="Nusbaum C."/>
            <person name="O'leary S."/>
            <person name="Orvis J."/>
            <person name="Pertea M."/>
            <person name="Quesneville H."/>
            <person name="Reidenbach K.R."/>
            <person name="Rogers Y.H."/>
            <person name="Roth C.W."/>
            <person name="Schneider J.R."/>
            <person name="Schatz M."/>
            <person name="Shumway M."/>
            <person name="Stanke M."/>
            <person name="Stinson E.O."/>
            <person name="Tubio J.M."/>
            <person name="Vanzee J.P."/>
            <person name="Verjovski-Almeida S."/>
            <person name="Werner D."/>
            <person name="White O."/>
            <person name="Wyder S."/>
            <person name="Zeng Q."/>
            <person name="Zhao Q."/>
            <person name="Zhao Y."/>
            <person name="Hill C.A."/>
            <person name="Raikhel A.S."/>
            <person name="Soares M.B."/>
            <person name="Knudson D.L."/>
            <person name="Lee N.H."/>
            <person name="Galagan J."/>
            <person name="Salzberg S.L."/>
            <person name="Paulsen I.T."/>
            <person name="Dimopoulos G."/>
            <person name="Collins F.H."/>
            <person name="Birren B."/>
            <person name="Fraser-Liggett C.M."/>
            <person name="Severson D.W."/>
        </authorList>
    </citation>
    <scope>NUCLEOTIDE SEQUENCE [LARGE SCALE GENOMIC DNA]</scope>
    <source>
        <strain evidence="1">Liverpool</strain>
    </source>
</reference>
<accession>Q16UD2</accession>
<dbReference type="Proteomes" id="UP000682892">
    <property type="component" value="Unassembled WGS sequence"/>
</dbReference>
<reference evidence="1" key="1">
    <citation type="submission" date="2005-10" db="EMBL/GenBank/DDBJ databases">
        <authorList>
            <person name="Loftus B.J."/>
            <person name="Nene V.M."/>
            <person name="Hannick L.I."/>
            <person name="Bidwell S."/>
            <person name="Haas B."/>
            <person name="Amedeo P."/>
            <person name="Orvis J."/>
            <person name="Wortman J.R."/>
            <person name="White O.R."/>
            <person name="Salzberg S."/>
            <person name="Shumway M."/>
            <person name="Koo H."/>
            <person name="Zhao Y."/>
            <person name="Holmes M."/>
            <person name="Miller J."/>
            <person name="Schatz M."/>
            <person name="Pop M."/>
            <person name="Pai G."/>
            <person name="Utterback T."/>
            <person name="Rogers Y.-H."/>
            <person name="Kravitz S."/>
            <person name="Fraser C.M."/>
        </authorList>
    </citation>
    <scope>NUCLEOTIDE SEQUENCE</scope>
    <source>
        <strain evidence="1">Liverpool</strain>
    </source>
</reference>
<evidence type="ECO:0000313" key="2">
    <source>
        <dbReference type="Proteomes" id="UP000682892"/>
    </source>
</evidence>
<dbReference type="EMBL" id="CH477624">
    <property type="protein sequence ID" value="EAT38136.1"/>
    <property type="molecule type" value="Genomic_DNA"/>
</dbReference>
<gene>
    <name evidence="1" type="ORF">AaeL_AAEL009941</name>
</gene>
<proteinExistence type="predicted"/>
<evidence type="ECO:0000313" key="1">
    <source>
        <dbReference type="EMBL" id="EAT38136.1"/>
    </source>
</evidence>
<organism evidence="1 2">
    <name type="scientific">Aedes aegypti</name>
    <name type="common">Yellowfever mosquito</name>
    <name type="synonym">Culex aegypti</name>
    <dbReference type="NCBI Taxonomy" id="7159"/>
    <lineage>
        <taxon>Eukaryota</taxon>
        <taxon>Metazoa</taxon>
        <taxon>Ecdysozoa</taxon>
        <taxon>Arthropoda</taxon>
        <taxon>Hexapoda</taxon>
        <taxon>Insecta</taxon>
        <taxon>Pterygota</taxon>
        <taxon>Neoptera</taxon>
        <taxon>Endopterygota</taxon>
        <taxon>Diptera</taxon>
        <taxon>Nematocera</taxon>
        <taxon>Culicoidea</taxon>
        <taxon>Culicidae</taxon>
        <taxon>Culicinae</taxon>
        <taxon>Aedini</taxon>
        <taxon>Aedes</taxon>
        <taxon>Stegomyia</taxon>
    </lineage>
</organism>
<dbReference type="PaxDb" id="7159-AAEL009941-PA"/>
<reference evidence="1" key="3">
    <citation type="submission" date="2012-09" db="EMBL/GenBank/DDBJ databases">
        <authorList>
            <consortium name="VectorBase"/>
        </authorList>
    </citation>
    <scope>NUCLEOTIDE SEQUENCE</scope>
    <source>
        <strain evidence="1">Liverpool</strain>
    </source>
</reference>
<dbReference type="VEuPathDB" id="VectorBase:AAEL019859"/>
<dbReference type="HOGENOM" id="CLU_1826877_0_0_1"/>
<dbReference type="PhylomeDB" id="Q16UD2"/>